<feature type="compositionally biased region" description="Basic and acidic residues" evidence="1">
    <location>
        <begin position="8"/>
        <end position="23"/>
    </location>
</feature>
<feature type="region of interest" description="Disordered" evidence="1">
    <location>
        <begin position="1"/>
        <end position="58"/>
    </location>
</feature>
<dbReference type="WormBase" id="SRAE_2000461300">
    <property type="protein sequence ID" value="SRP07437"/>
    <property type="gene ID" value="WBGene00264845"/>
</dbReference>
<gene>
    <name evidence="2 4 5" type="ORF">SRAE_2000461300</name>
</gene>
<organism evidence="2">
    <name type="scientific">Strongyloides ratti</name>
    <name type="common">Parasitic roundworm</name>
    <dbReference type="NCBI Taxonomy" id="34506"/>
    <lineage>
        <taxon>Eukaryota</taxon>
        <taxon>Metazoa</taxon>
        <taxon>Ecdysozoa</taxon>
        <taxon>Nematoda</taxon>
        <taxon>Chromadorea</taxon>
        <taxon>Rhabditida</taxon>
        <taxon>Tylenchina</taxon>
        <taxon>Panagrolaimomorpha</taxon>
        <taxon>Strongyloidoidea</taxon>
        <taxon>Strongyloididae</taxon>
        <taxon>Strongyloides</taxon>
    </lineage>
</organism>
<evidence type="ECO:0000313" key="2">
    <source>
        <dbReference type="EMBL" id="CEF69967.1"/>
    </source>
</evidence>
<dbReference type="AlphaFoldDB" id="A0A090LJF6"/>
<sequence>MHKCHIQAIKERIRIEKEEKEGSNTKTTTKKHKQSSSSSSEESKPPFTSSEIGTSSQQKIDDYSIELNEYDEEYIDMILTSKDPIYKFAQMFTKEDLDYNYLRYKKRFQYNMTHHLDGYNFIDTL</sequence>
<reference evidence="2 3" key="1">
    <citation type="submission" date="2014-09" db="EMBL/GenBank/DDBJ databases">
        <authorList>
            <person name="Martin A.A."/>
        </authorList>
    </citation>
    <scope>NUCLEOTIDE SEQUENCE</scope>
    <source>
        <strain evidence="3">ED321</strain>
        <strain evidence="2">ED321 Heterogonic</strain>
    </source>
</reference>
<evidence type="ECO:0000313" key="5">
    <source>
        <dbReference type="WormBase" id="SRAE_2000461300"/>
    </source>
</evidence>
<name>A0A090LJF6_STRRB</name>
<reference evidence="4" key="2">
    <citation type="submission" date="2020-12" db="UniProtKB">
        <authorList>
            <consortium name="WormBaseParasite"/>
        </authorList>
    </citation>
    <scope>IDENTIFICATION</scope>
</reference>
<dbReference type="EMBL" id="LN609529">
    <property type="protein sequence ID" value="CEF69967.1"/>
    <property type="molecule type" value="Genomic_DNA"/>
</dbReference>
<feature type="compositionally biased region" description="Low complexity" evidence="1">
    <location>
        <begin position="35"/>
        <end position="51"/>
    </location>
</feature>
<dbReference type="GeneID" id="36382338"/>
<accession>A0A090LJF6</accession>
<keyword evidence="3" id="KW-1185">Reference proteome</keyword>
<dbReference type="Proteomes" id="UP000035682">
    <property type="component" value="Unplaced"/>
</dbReference>
<dbReference type="WBParaSite" id="SRAE_2000461300.1">
    <property type="protein sequence ID" value="SRAE_2000461300.1"/>
    <property type="gene ID" value="WBGene00264845"/>
</dbReference>
<dbReference type="RefSeq" id="XP_024509166.1">
    <property type="nucleotide sequence ID" value="XM_024643503.1"/>
</dbReference>
<proteinExistence type="predicted"/>
<evidence type="ECO:0000313" key="3">
    <source>
        <dbReference type="Proteomes" id="UP000035682"/>
    </source>
</evidence>
<evidence type="ECO:0000256" key="1">
    <source>
        <dbReference type="SAM" id="MobiDB-lite"/>
    </source>
</evidence>
<protein>
    <submittedName>
        <fullName evidence="2 4">Uncharacterized protein</fullName>
    </submittedName>
</protein>
<dbReference type="CTD" id="36382338"/>
<evidence type="ECO:0000313" key="4">
    <source>
        <dbReference type="WBParaSite" id="SRAE_2000461300.1"/>
    </source>
</evidence>